<evidence type="ECO:0000313" key="2">
    <source>
        <dbReference type="EMBL" id="KAL1560166.1"/>
    </source>
</evidence>
<evidence type="ECO:0000256" key="1">
    <source>
        <dbReference type="SAM" id="MobiDB-lite"/>
    </source>
</evidence>
<dbReference type="AlphaFoldDB" id="A0ABD1HUP4"/>
<dbReference type="EMBL" id="JBEAFC010000004">
    <property type="protein sequence ID" value="KAL1560166.1"/>
    <property type="molecule type" value="Genomic_DNA"/>
</dbReference>
<gene>
    <name evidence="2" type="ORF">AAHA92_10418</name>
</gene>
<dbReference type="Proteomes" id="UP001567538">
    <property type="component" value="Unassembled WGS sequence"/>
</dbReference>
<organism evidence="2 3">
    <name type="scientific">Salvia divinorum</name>
    <name type="common">Maria pastora</name>
    <name type="synonym">Diviner's sage</name>
    <dbReference type="NCBI Taxonomy" id="28513"/>
    <lineage>
        <taxon>Eukaryota</taxon>
        <taxon>Viridiplantae</taxon>
        <taxon>Streptophyta</taxon>
        <taxon>Embryophyta</taxon>
        <taxon>Tracheophyta</taxon>
        <taxon>Spermatophyta</taxon>
        <taxon>Magnoliopsida</taxon>
        <taxon>eudicotyledons</taxon>
        <taxon>Gunneridae</taxon>
        <taxon>Pentapetalae</taxon>
        <taxon>asterids</taxon>
        <taxon>lamiids</taxon>
        <taxon>Lamiales</taxon>
        <taxon>Lamiaceae</taxon>
        <taxon>Nepetoideae</taxon>
        <taxon>Mentheae</taxon>
        <taxon>Salviinae</taxon>
        <taxon>Salvia</taxon>
        <taxon>Salvia subgen. Calosphace</taxon>
    </lineage>
</organism>
<sequence length="105" mass="12182">MLEVQQISGIGLKIETKFYGTRQIYFTKVQNLKIISVGLNFQKRNTKLQGSERLIQRPKRLTLMMCNSRESCTIITKASGKKGIPIQYKMSRNKEEEDRKGNNKE</sequence>
<name>A0ABD1HUP4_SALDI</name>
<protein>
    <submittedName>
        <fullName evidence="2">Uncharacterized protein</fullName>
    </submittedName>
</protein>
<keyword evidence="3" id="KW-1185">Reference proteome</keyword>
<evidence type="ECO:0000313" key="3">
    <source>
        <dbReference type="Proteomes" id="UP001567538"/>
    </source>
</evidence>
<feature type="region of interest" description="Disordered" evidence="1">
    <location>
        <begin position="86"/>
        <end position="105"/>
    </location>
</feature>
<accession>A0ABD1HUP4</accession>
<comment type="caution">
    <text evidence="2">The sequence shown here is derived from an EMBL/GenBank/DDBJ whole genome shotgun (WGS) entry which is preliminary data.</text>
</comment>
<reference evidence="2 3" key="1">
    <citation type="submission" date="2024-06" db="EMBL/GenBank/DDBJ databases">
        <title>A chromosome level genome sequence of Diviner's sage (Salvia divinorum).</title>
        <authorList>
            <person name="Ford S.A."/>
            <person name="Ro D.-K."/>
            <person name="Ness R.W."/>
            <person name="Phillips M.A."/>
        </authorList>
    </citation>
    <scope>NUCLEOTIDE SEQUENCE [LARGE SCALE GENOMIC DNA]</scope>
    <source>
        <strain evidence="2">SAF-2024a</strain>
        <tissue evidence="2">Leaf</tissue>
    </source>
</reference>
<proteinExistence type="predicted"/>
<feature type="compositionally biased region" description="Basic and acidic residues" evidence="1">
    <location>
        <begin position="92"/>
        <end position="105"/>
    </location>
</feature>